<name>A0A1I0YD60_9BACT</name>
<dbReference type="OrthoDB" id="8950502at2"/>
<dbReference type="Gene3D" id="3.40.50.1820">
    <property type="entry name" value="alpha/beta hydrolase"/>
    <property type="match status" value="1"/>
</dbReference>
<dbReference type="PIRSF" id="PIRSF014728">
    <property type="entry name" value="PqaA"/>
    <property type="match status" value="1"/>
</dbReference>
<dbReference type="Pfam" id="PF10142">
    <property type="entry name" value="PhoPQ_related"/>
    <property type="match status" value="1"/>
</dbReference>
<dbReference type="PANTHER" id="PTHR31497:SF0">
    <property type="entry name" value="AUTOCRINE PROLIFERATION REPRESSOR PROTEIN A"/>
    <property type="match status" value="1"/>
</dbReference>
<dbReference type="STRING" id="237018.SAMN04489723_104230"/>
<dbReference type="InterPro" id="IPR009199">
    <property type="entry name" value="PhoPQ-act_pathogen-rel_PqaA"/>
</dbReference>
<feature type="signal peptide" evidence="1">
    <location>
        <begin position="1"/>
        <end position="24"/>
    </location>
</feature>
<dbReference type="AlphaFoldDB" id="A0A1I0YD60"/>
<evidence type="ECO:0000313" key="2">
    <source>
        <dbReference type="EMBL" id="SFB10716.1"/>
    </source>
</evidence>
<reference evidence="2 3" key="1">
    <citation type="submission" date="2016-10" db="EMBL/GenBank/DDBJ databases">
        <authorList>
            <person name="de Groot N.N."/>
        </authorList>
    </citation>
    <scope>NUCLEOTIDE SEQUENCE [LARGE SCALE GENOMIC DNA]</scope>
    <source>
        <strain evidence="2 3">DSM 23399</strain>
    </source>
</reference>
<feature type="chain" id="PRO_5011458187" evidence="1">
    <location>
        <begin position="25"/>
        <end position="447"/>
    </location>
</feature>
<keyword evidence="1" id="KW-0732">Signal</keyword>
<proteinExistence type="predicted"/>
<keyword evidence="3" id="KW-1185">Reference proteome</keyword>
<evidence type="ECO:0000313" key="3">
    <source>
        <dbReference type="Proteomes" id="UP000198790"/>
    </source>
</evidence>
<dbReference type="SUPFAM" id="SSF53474">
    <property type="entry name" value="alpha/beta-Hydrolases"/>
    <property type="match status" value="1"/>
</dbReference>
<accession>A0A1I0YD60</accession>
<protein>
    <submittedName>
        <fullName evidence="2">PhoPQ-activated pathogenicity-related protein</fullName>
    </submittedName>
</protein>
<gene>
    <name evidence="2" type="ORF">SAMN04489723_104230</name>
</gene>
<evidence type="ECO:0000256" key="1">
    <source>
        <dbReference type="SAM" id="SignalP"/>
    </source>
</evidence>
<dbReference type="InterPro" id="IPR029058">
    <property type="entry name" value="AB_hydrolase_fold"/>
</dbReference>
<dbReference type="RefSeq" id="WP_092895962.1">
    <property type="nucleotide sequence ID" value="NZ_FOKK01000004.1"/>
</dbReference>
<dbReference type="EMBL" id="FOKK01000004">
    <property type="protein sequence ID" value="SFB10716.1"/>
    <property type="molecule type" value="Genomic_DNA"/>
</dbReference>
<dbReference type="PANTHER" id="PTHR31497">
    <property type="entry name" value="AUTOCRINE PROLIFERATION REPRESSOR PROTEIN A"/>
    <property type="match status" value="1"/>
</dbReference>
<dbReference type="Proteomes" id="UP000198790">
    <property type="component" value="Unassembled WGS sequence"/>
</dbReference>
<organism evidence="2 3">
    <name type="scientific">Algoriphagus aquimarinus</name>
    <dbReference type="NCBI Taxonomy" id="237018"/>
    <lineage>
        <taxon>Bacteria</taxon>
        <taxon>Pseudomonadati</taxon>
        <taxon>Bacteroidota</taxon>
        <taxon>Cytophagia</taxon>
        <taxon>Cytophagales</taxon>
        <taxon>Cyclobacteriaceae</taxon>
        <taxon>Algoriphagus</taxon>
    </lineage>
</organism>
<sequence>MKRTFLNALALLALSFLINYQLSAQTTKTALADYLAKPNPDFQFTLKDSVNHAGLTQYELELTSQEWKGLIWKHRLVILKPAKINSDKALLYIGGGKIEEGIPVYRDRDDEIVKNMGKLALQNQSMVALVFQVPNQPIFDGKSEDEIISYTLHQFQETGDLEWPALFPMVKSASTAMDAVVEFSQSNLSAPITSFMLTGLSKRGWTTWLTGSQDARVTGIAPMVIDVLNMPTSLQYQIETWADYSIEIQDYVALGIPQQASSELGLATMDLVDPYAYRAKLTMPKLIFIGTNDPYWPVDAVKNYIDSIPGQNNLIYIPNVGHDLGDGKIAFETVSAFVAYQNAGKSLPEVFTTVSNGAIDKLNLELKATGQDPMKIELWEAESVEDKDFRDEKWTSKKLKSGASNVVSLPKEGQKAFYIAYYFKSPTGKEFYVTSRMYRADSNGLVK</sequence>